<dbReference type="EMBL" id="VTET01000001">
    <property type="protein sequence ID" value="TYS74409.1"/>
    <property type="molecule type" value="Genomic_DNA"/>
</dbReference>
<dbReference type="OrthoDB" id="9802264at2"/>
<sequence>MSQLIVEKLTISYSQSVKALDNVSLAVNKGECVGIVGESGSGKSTLAKVLLGLQPYKEGDITFNGNSIVPKKKAELREYRKQVQMVFQDANSTLNPKLPIWKSVLEPLDNFQEVKPSILNREETSRKELAMSLLEMVGLDAHLLERFPGELSGGQKQRVSIARALSLEPGLLICDEPTASLDVTVQKQILQLLKNLQEKTEMTILFISHDIRAVTFLCNKIMVLKDGIVVDRFPLEDLYHYNRHPYTKALIKAASF</sequence>
<name>A0A5D4TH20_9BACI</name>
<dbReference type="PANTHER" id="PTHR43776:SF8">
    <property type="entry name" value="ABC TRANSPORTER, ATP-BINDING PROTEIN"/>
    <property type="match status" value="1"/>
</dbReference>
<reference evidence="5 6" key="1">
    <citation type="submission" date="2019-08" db="EMBL/GenBank/DDBJ databases">
        <title>Bacillus genomes from the desert of Cuatro Cienegas, Coahuila.</title>
        <authorList>
            <person name="Olmedo-Alvarez G."/>
        </authorList>
    </citation>
    <scope>NUCLEOTIDE SEQUENCE [LARGE SCALE GENOMIC DNA]</scope>
    <source>
        <strain evidence="5 6">CH98b_3T</strain>
    </source>
</reference>
<dbReference type="Gene3D" id="3.40.50.300">
    <property type="entry name" value="P-loop containing nucleotide triphosphate hydrolases"/>
    <property type="match status" value="1"/>
</dbReference>
<dbReference type="PROSITE" id="PS00211">
    <property type="entry name" value="ABC_TRANSPORTER_1"/>
    <property type="match status" value="1"/>
</dbReference>
<dbReference type="AlphaFoldDB" id="A0A5D4TH20"/>
<keyword evidence="3 5" id="KW-0067">ATP-binding</keyword>
<dbReference type="GO" id="GO:0016887">
    <property type="term" value="F:ATP hydrolysis activity"/>
    <property type="evidence" value="ECO:0007669"/>
    <property type="project" value="InterPro"/>
</dbReference>
<feature type="domain" description="ABC transporter" evidence="4">
    <location>
        <begin position="4"/>
        <end position="251"/>
    </location>
</feature>
<protein>
    <submittedName>
        <fullName evidence="5">ABC transporter ATP-binding protein</fullName>
    </submittedName>
</protein>
<dbReference type="RefSeq" id="WP_148978200.1">
    <property type="nucleotide sequence ID" value="NZ_JBNILM010000001.1"/>
</dbReference>
<evidence type="ECO:0000256" key="3">
    <source>
        <dbReference type="ARBA" id="ARBA00022840"/>
    </source>
</evidence>
<keyword evidence="2" id="KW-0547">Nucleotide-binding</keyword>
<dbReference type="InterPro" id="IPR017871">
    <property type="entry name" value="ABC_transporter-like_CS"/>
</dbReference>
<organism evidence="5 6">
    <name type="scientific">Sutcliffiella horikoshii</name>
    <dbReference type="NCBI Taxonomy" id="79883"/>
    <lineage>
        <taxon>Bacteria</taxon>
        <taxon>Bacillati</taxon>
        <taxon>Bacillota</taxon>
        <taxon>Bacilli</taxon>
        <taxon>Bacillales</taxon>
        <taxon>Bacillaceae</taxon>
        <taxon>Sutcliffiella</taxon>
    </lineage>
</organism>
<accession>A0A5D4TH20</accession>
<evidence type="ECO:0000313" key="6">
    <source>
        <dbReference type="Proteomes" id="UP000324517"/>
    </source>
</evidence>
<gene>
    <name evidence="5" type="ORF">FZC75_01525</name>
</gene>
<dbReference type="SMART" id="SM00382">
    <property type="entry name" value="AAA"/>
    <property type="match status" value="1"/>
</dbReference>
<evidence type="ECO:0000313" key="5">
    <source>
        <dbReference type="EMBL" id="TYS74409.1"/>
    </source>
</evidence>
<dbReference type="GO" id="GO:0005524">
    <property type="term" value="F:ATP binding"/>
    <property type="evidence" value="ECO:0007669"/>
    <property type="project" value="UniProtKB-KW"/>
</dbReference>
<dbReference type="Proteomes" id="UP000324517">
    <property type="component" value="Unassembled WGS sequence"/>
</dbReference>
<dbReference type="InterPro" id="IPR003439">
    <property type="entry name" value="ABC_transporter-like_ATP-bd"/>
</dbReference>
<dbReference type="InterPro" id="IPR003593">
    <property type="entry name" value="AAA+_ATPase"/>
</dbReference>
<comment type="caution">
    <text evidence="5">The sequence shown here is derived from an EMBL/GenBank/DDBJ whole genome shotgun (WGS) entry which is preliminary data.</text>
</comment>
<dbReference type="Pfam" id="PF00005">
    <property type="entry name" value="ABC_tran"/>
    <property type="match status" value="1"/>
</dbReference>
<dbReference type="SUPFAM" id="SSF52540">
    <property type="entry name" value="P-loop containing nucleoside triphosphate hydrolases"/>
    <property type="match status" value="1"/>
</dbReference>
<dbReference type="PANTHER" id="PTHR43776">
    <property type="entry name" value="TRANSPORT ATP-BINDING PROTEIN"/>
    <property type="match status" value="1"/>
</dbReference>
<dbReference type="PROSITE" id="PS50893">
    <property type="entry name" value="ABC_TRANSPORTER_2"/>
    <property type="match status" value="1"/>
</dbReference>
<evidence type="ECO:0000256" key="1">
    <source>
        <dbReference type="ARBA" id="ARBA00022448"/>
    </source>
</evidence>
<keyword evidence="1" id="KW-0813">Transport</keyword>
<proteinExistence type="predicted"/>
<evidence type="ECO:0000256" key="2">
    <source>
        <dbReference type="ARBA" id="ARBA00022741"/>
    </source>
</evidence>
<evidence type="ECO:0000259" key="4">
    <source>
        <dbReference type="PROSITE" id="PS50893"/>
    </source>
</evidence>
<dbReference type="CDD" id="cd03257">
    <property type="entry name" value="ABC_NikE_OppD_transporters"/>
    <property type="match status" value="1"/>
</dbReference>
<dbReference type="GO" id="GO:0055085">
    <property type="term" value="P:transmembrane transport"/>
    <property type="evidence" value="ECO:0007669"/>
    <property type="project" value="UniProtKB-ARBA"/>
</dbReference>
<dbReference type="InterPro" id="IPR027417">
    <property type="entry name" value="P-loop_NTPase"/>
</dbReference>
<dbReference type="InterPro" id="IPR050319">
    <property type="entry name" value="ABC_transp_ATP-bind"/>
</dbReference>